<dbReference type="AlphaFoldDB" id="A0A482VFG8"/>
<evidence type="ECO:0000313" key="7">
    <source>
        <dbReference type="Proteomes" id="UP000292052"/>
    </source>
</evidence>
<evidence type="ECO:0000256" key="4">
    <source>
        <dbReference type="SAM" id="MobiDB-lite"/>
    </source>
</evidence>
<dbReference type="EMBL" id="QDEB01105752">
    <property type="protein sequence ID" value="RZC00583.1"/>
    <property type="molecule type" value="Genomic_DNA"/>
</dbReference>
<dbReference type="STRING" id="1661398.A0A482VFG8"/>
<dbReference type="InterPro" id="IPR037781">
    <property type="entry name" value="SKAP_fam"/>
</dbReference>
<dbReference type="GO" id="GO:0005886">
    <property type="term" value="C:plasma membrane"/>
    <property type="evidence" value="ECO:0007669"/>
    <property type="project" value="TreeGrafter"/>
</dbReference>
<evidence type="ECO:0000259" key="5">
    <source>
        <dbReference type="SMART" id="SM00233"/>
    </source>
</evidence>
<dbReference type="PANTHER" id="PTHR15129">
    <property type="entry name" value="SRC-ASSOCIATED ADAPTOR PROTEIN"/>
    <property type="match status" value="1"/>
</dbReference>
<dbReference type="SMART" id="SM00233">
    <property type="entry name" value="PH"/>
    <property type="match status" value="1"/>
</dbReference>
<dbReference type="PANTHER" id="PTHR15129:SF0">
    <property type="entry name" value="SH3 DOMAIN-CONTAINING PROTEIN"/>
    <property type="match status" value="1"/>
</dbReference>
<dbReference type="GO" id="GO:0005737">
    <property type="term" value="C:cytoplasm"/>
    <property type="evidence" value="ECO:0007669"/>
    <property type="project" value="UniProtKB-SubCell"/>
</dbReference>
<evidence type="ECO:0000256" key="1">
    <source>
        <dbReference type="ARBA" id="ARBA00004496"/>
    </source>
</evidence>
<proteinExistence type="predicted"/>
<gene>
    <name evidence="6" type="ORF">BDFB_007152</name>
</gene>
<feature type="compositionally biased region" description="Polar residues" evidence="4">
    <location>
        <begin position="337"/>
        <end position="349"/>
    </location>
</feature>
<dbReference type="InterPro" id="IPR001849">
    <property type="entry name" value="PH_domain"/>
</dbReference>
<comment type="subcellular location">
    <subcellularLocation>
        <location evidence="1">Cytoplasm</location>
    </subcellularLocation>
</comment>
<sequence length="349" mass="40029">MAVGVEELYCNLNKLLDDICKFLGDEANYEKLSPNSRKQADELINRSKFQLQEIAKVAIDSNGYDGAYVDMERKSAEDNDDDKNNIYSSVDETTISNPPVIQQTQNPYSNLPAKELLQDIKYGSLSWRCKIILKFEKLRRIYAGVHNNWLLIYSSEKDCKPLQTFNLKFHRAQTVSSKQGKTLLQDFELICTLGEKKSYYFIALTHKDMLQWIAHINKCYDLLNKSHEPSLSEEEVSETYDMIGEVNSPENSADDEEETIYHDIEIFTSPHEITNVNKPPDLPARRSVKPNTPLPIVPISENEEEELSSTYDPVNLGASFENSSFSEDDEDNIYEPKQSSAYYTTKKQD</sequence>
<protein>
    <recommendedName>
        <fullName evidence="5">PH domain-containing protein</fullName>
    </recommendedName>
</protein>
<keyword evidence="7" id="KW-1185">Reference proteome</keyword>
<accession>A0A482VFG8</accession>
<name>A0A482VFG8_ASBVE</name>
<dbReference type="CDD" id="cd00821">
    <property type="entry name" value="PH"/>
    <property type="match status" value="1"/>
</dbReference>
<organism evidence="6 7">
    <name type="scientific">Asbolus verrucosus</name>
    <name type="common">Desert ironclad beetle</name>
    <dbReference type="NCBI Taxonomy" id="1661398"/>
    <lineage>
        <taxon>Eukaryota</taxon>
        <taxon>Metazoa</taxon>
        <taxon>Ecdysozoa</taxon>
        <taxon>Arthropoda</taxon>
        <taxon>Hexapoda</taxon>
        <taxon>Insecta</taxon>
        <taxon>Pterygota</taxon>
        <taxon>Neoptera</taxon>
        <taxon>Endopterygota</taxon>
        <taxon>Coleoptera</taxon>
        <taxon>Polyphaga</taxon>
        <taxon>Cucujiformia</taxon>
        <taxon>Tenebrionidae</taxon>
        <taxon>Pimeliinae</taxon>
        <taxon>Asbolus</taxon>
    </lineage>
</organism>
<dbReference type="OrthoDB" id="243840at2759"/>
<feature type="domain" description="PH" evidence="5">
    <location>
        <begin position="119"/>
        <end position="223"/>
    </location>
</feature>
<evidence type="ECO:0000256" key="3">
    <source>
        <dbReference type="ARBA" id="ARBA00022553"/>
    </source>
</evidence>
<dbReference type="Proteomes" id="UP000292052">
    <property type="component" value="Unassembled WGS sequence"/>
</dbReference>
<reference evidence="6 7" key="1">
    <citation type="submission" date="2017-03" db="EMBL/GenBank/DDBJ databases">
        <title>Genome of the blue death feigning beetle - Asbolus verrucosus.</title>
        <authorList>
            <person name="Rider S.D."/>
        </authorList>
    </citation>
    <scope>NUCLEOTIDE SEQUENCE [LARGE SCALE GENOMIC DNA]</scope>
    <source>
        <strain evidence="6">Butters</strain>
        <tissue evidence="6">Head and leg muscle</tissue>
    </source>
</reference>
<feature type="region of interest" description="Disordered" evidence="4">
    <location>
        <begin position="272"/>
        <end position="349"/>
    </location>
</feature>
<evidence type="ECO:0000256" key="2">
    <source>
        <dbReference type="ARBA" id="ARBA00022490"/>
    </source>
</evidence>
<comment type="caution">
    <text evidence="6">The sequence shown here is derived from an EMBL/GenBank/DDBJ whole genome shotgun (WGS) entry which is preliminary data.</text>
</comment>
<dbReference type="InterPro" id="IPR011993">
    <property type="entry name" value="PH-like_dom_sf"/>
</dbReference>
<evidence type="ECO:0000313" key="6">
    <source>
        <dbReference type="EMBL" id="RZC00583.1"/>
    </source>
</evidence>
<dbReference type="SUPFAM" id="SSF50729">
    <property type="entry name" value="PH domain-like"/>
    <property type="match status" value="1"/>
</dbReference>
<keyword evidence="3" id="KW-0597">Phosphoprotein</keyword>
<keyword evidence="2" id="KW-0963">Cytoplasm</keyword>
<dbReference type="Gene3D" id="2.30.29.30">
    <property type="entry name" value="Pleckstrin-homology domain (PH domain)/Phosphotyrosine-binding domain (PTB)"/>
    <property type="match status" value="1"/>
</dbReference>
<dbReference type="Pfam" id="PF00169">
    <property type="entry name" value="PH"/>
    <property type="match status" value="1"/>
</dbReference>